<dbReference type="SUPFAM" id="SSF52540">
    <property type="entry name" value="P-loop containing nucleoside triphosphate hydrolases"/>
    <property type="match status" value="2"/>
</dbReference>
<dbReference type="InterPro" id="IPR001650">
    <property type="entry name" value="Helicase_C-like"/>
</dbReference>
<gene>
    <name evidence="4" type="ORF">CUN50_00560</name>
</gene>
<dbReference type="PANTHER" id="PTHR47957">
    <property type="entry name" value="ATP-DEPENDENT HELICASE HRQ1"/>
    <property type="match status" value="1"/>
</dbReference>
<name>A0A2M8Q0V9_9CHLR</name>
<dbReference type="GO" id="GO:0036297">
    <property type="term" value="P:interstrand cross-link repair"/>
    <property type="evidence" value="ECO:0007669"/>
    <property type="project" value="TreeGrafter"/>
</dbReference>
<dbReference type="SMART" id="SM00490">
    <property type="entry name" value="HELICc"/>
    <property type="match status" value="1"/>
</dbReference>
<dbReference type="PANTHER" id="PTHR47957:SF3">
    <property type="entry name" value="ATP-DEPENDENT HELICASE HRQ1"/>
    <property type="match status" value="1"/>
</dbReference>
<dbReference type="Pfam" id="PF00271">
    <property type="entry name" value="Helicase_C"/>
    <property type="match status" value="1"/>
</dbReference>
<organism evidence="4 5">
    <name type="scientific">Candidatus Thermofonsia Clade 1 bacterium</name>
    <dbReference type="NCBI Taxonomy" id="2364210"/>
    <lineage>
        <taxon>Bacteria</taxon>
        <taxon>Bacillati</taxon>
        <taxon>Chloroflexota</taxon>
        <taxon>Candidatus Thermofontia</taxon>
        <taxon>Candidatus Thermofonsia Clade 1</taxon>
    </lineage>
</organism>
<sequence length="1851" mass="209423">MLHDLLGSYLRLDHVYRLYIKSAFPIRYTWLNKERDQLLQQGKNHLLSQPPLIEIMPNYPSSGLDLDAVADRLPDYSEVRHLARALIPFKLYQHQWQALQAVLEGKRDVVVTTGTGSGKTETFLLPLFAQLARESRAWQAVEPPEKPEARLWWRSGKDYRRQWAHVRRPMAMRALILYPLNALVEDQLRRLRQALGAPEVIQWLDAARGGNRITFGRYTGATPVPGKPENDNRREKLRQHLKEMDAAYQSIDRAICEGRLDESIRWYFADPNSGEMWSRWDMQATPPDILITNYSMLNIMLMRSIEAPIFEQTRQWLAADPSHLFHLIVDELHTYRGTSGSEVAYILRLLLQRLGLSVDSPQLRILATTASLEGDEKGRKFLREFFGRDQFDFISGQAHLPPEDARLRLSRYQADFARFAERVQPNPLEPAKPLEPQSEVVNAALGDLATALGEPISAKPEAERLGAALQRIGAIDALRDAARARLGSVRPIKATELDQELFGAPAEGTFSKALHGLLLAFGMARFEDRPSQTLRGHLFFHNMQGLWVCSNQRCTDSSAAQMADRLVGALHTNNRLSCTCGARVLDLLLCDVCGEIFLGGYKHVDNNHLLLTADQPDLEGVPDRVQVDRKYGQYAIFWVSAQDPHTDKWVQKKVRRFWKKARLEPFSGAVSFGHNGKGVSGWLYTIETQRDGSENRESAYPSICPRCGADYRRRDDEISSPIHAHRTGFQRVAQVLAGALLREMPEATPKQTSVRKLVIFSDSRQDAAKLAAGIQRDHYRDLLRMALVQATERYWNDLVGYLRFAKPSEAALVDLRRHNDELYKEVIKPSEAADEERYKRFGITHSDLDKEAVRWLSDMPVLDENARGSWLKLLEAYPKGIQLRYLIDAVSATLLSLGTNPGGISKEVLFYDTLEGDRALWHTYFNWQEQPFRPKSGLTPEQEKNWKAIRRRALGELMSAVLFPHAARTIENLGYGTVSYRDGRDQSNQLVQAAQAVIRQMGVRKRHIYSEFYGSGDETELPKDSLKYLRKLDLDAEIIKAQLIGAEVLRSGYAYAWLVPENLYLIPARGRREGYRCPKCNAFYFHEAAGFCPECLEPLRKSELGEGEPNDTVDYYAYLGQRADAPFRLNVEELTGQTDAEARPKRQRWFQDVFLEDEIALVQGIDLLSVTTTMEAGVDIGALLAVALANMPPSRHNYQQRVGRAGRRGTGVTFALTLCRDRSHDDFYYQHPEAITGDPPPTPYVDVSNKSIFRRVLNKEALRLAFVGTGIAQQFEAQFDSVHGEFGPSKSWETHKPAIQAWLADDKNEERLRALINALTVQTAWQGDPEFVNEQIAYLRESLCDEISQVVADERYTHELLSERLANAAKLPMFGFPTRVRNLYTDLTKRRWQDLPSIDRDLEVAIAQFAPGMQVVKDKQVHVVCGVVGLMPSDSQEVQVREGFMPAFGDPNKLLGLCESCGALALGIEKEEISSGQRKACPVCDKPELRVMDAREPQGFFTDGDPKDFEGSFEWQSFAMRPIVAYDQRVQRAEAVAKASIYASPTTIYAINDNRGQGGFKFRSASFVHYSLRRTPVYLAEIELATPKLQPHSHQEAKPIALLAKSETDALFVRLEAFPQGSAADPQNVVGRAAWYSFAFWLRIVAAQFLDIDITELRAGFRTFRHNDAPTAEAFLADKLENGAGYSSYLGKPEVFERLLQQAADSADLTQRWLAHAQSCDTSCNHCLREYNNMPYHALLDWRLALDMARLAAGFGSLDFEPQLWANVSQSVGKTLHSFGYAAEPTQFGDLYGYTNPNRNRVLLLVHPLWTRQHPRYCEAKKVAEAAGLSAEPINPFMALRRPGEYARQAT</sequence>
<proteinExistence type="predicted"/>
<keyword evidence="2" id="KW-0067">ATP-binding</keyword>
<evidence type="ECO:0000313" key="5">
    <source>
        <dbReference type="Proteomes" id="UP000228947"/>
    </source>
</evidence>
<feature type="domain" description="Helicase ATP-binding" evidence="3">
    <location>
        <begin position="100"/>
        <end position="390"/>
    </location>
</feature>
<protein>
    <submittedName>
        <fullName evidence="4">DEAD/DEAH box helicase</fullName>
    </submittedName>
</protein>
<dbReference type="EMBL" id="PGTL01000001">
    <property type="protein sequence ID" value="PJF43447.1"/>
    <property type="molecule type" value="Genomic_DNA"/>
</dbReference>
<keyword evidence="4" id="KW-0378">Hydrolase</keyword>
<evidence type="ECO:0000256" key="2">
    <source>
        <dbReference type="ARBA" id="ARBA00022840"/>
    </source>
</evidence>
<evidence type="ECO:0000313" key="4">
    <source>
        <dbReference type="EMBL" id="PJF43447.1"/>
    </source>
</evidence>
<keyword evidence="1" id="KW-0547">Nucleotide-binding</keyword>
<dbReference type="GO" id="GO:0005524">
    <property type="term" value="F:ATP binding"/>
    <property type="evidence" value="ECO:0007669"/>
    <property type="project" value="UniProtKB-KW"/>
</dbReference>
<dbReference type="InterPro" id="IPR027417">
    <property type="entry name" value="P-loop_NTPase"/>
</dbReference>
<dbReference type="SMART" id="SM00487">
    <property type="entry name" value="DEXDc"/>
    <property type="match status" value="1"/>
</dbReference>
<evidence type="ECO:0000259" key="3">
    <source>
        <dbReference type="PROSITE" id="PS51192"/>
    </source>
</evidence>
<dbReference type="InterPro" id="IPR011545">
    <property type="entry name" value="DEAD/DEAH_box_helicase_dom"/>
</dbReference>
<dbReference type="GO" id="GO:0043138">
    <property type="term" value="F:3'-5' DNA helicase activity"/>
    <property type="evidence" value="ECO:0007669"/>
    <property type="project" value="TreeGrafter"/>
</dbReference>
<comment type="caution">
    <text evidence="4">The sequence shown here is derived from an EMBL/GenBank/DDBJ whole genome shotgun (WGS) entry which is preliminary data.</text>
</comment>
<dbReference type="InterPro" id="IPR014001">
    <property type="entry name" value="Helicase_ATP-bd"/>
</dbReference>
<keyword evidence="4" id="KW-0347">Helicase</keyword>
<dbReference type="PROSITE" id="PS51192">
    <property type="entry name" value="HELICASE_ATP_BIND_1"/>
    <property type="match status" value="1"/>
</dbReference>
<evidence type="ECO:0000256" key="1">
    <source>
        <dbReference type="ARBA" id="ARBA00022741"/>
    </source>
</evidence>
<dbReference type="Pfam" id="PF00270">
    <property type="entry name" value="DEAD"/>
    <property type="match status" value="1"/>
</dbReference>
<accession>A0A2M8Q0V9</accession>
<reference evidence="4 5" key="1">
    <citation type="submission" date="2017-11" db="EMBL/GenBank/DDBJ databases">
        <title>Evolution of Phototrophy in the Chloroflexi Phylum Driven by Horizontal Gene Transfer.</title>
        <authorList>
            <person name="Ward L.M."/>
            <person name="Hemp J."/>
            <person name="Shih P.M."/>
            <person name="Mcglynn S.E."/>
            <person name="Fischer W."/>
        </authorList>
    </citation>
    <scope>NUCLEOTIDE SEQUENCE [LARGE SCALE GENOMIC DNA]</scope>
    <source>
        <strain evidence="4">CP1_1M</strain>
    </source>
</reference>
<dbReference type="GO" id="GO:0006289">
    <property type="term" value="P:nucleotide-excision repair"/>
    <property type="evidence" value="ECO:0007669"/>
    <property type="project" value="TreeGrafter"/>
</dbReference>
<dbReference type="GO" id="GO:0003676">
    <property type="term" value="F:nucleic acid binding"/>
    <property type="evidence" value="ECO:0007669"/>
    <property type="project" value="InterPro"/>
</dbReference>
<dbReference type="Gene3D" id="3.40.50.300">
    <property type="entry name" value="P-loop containing nucleotide triphosphate hydrolases"/>
    <property type="match status" value="2"/>
</dbReference>
<dbReference type="Proteomes" id="UP000228947">
    <property type="component" value="Unassembled WGS sequence"/>
</dbReference>